<dbReference type="SMART" id="SM00063">
    <property type="entry name" value="FRI"/>
    <property type="match status" value="1"/>
</dbReference>
<feature type="region of interest" description="Disordered" evidence="18">
    <location>
        <begin position="709"/>
        <end position="729"/>
    </location>
</feature>
<reference evidence="22" key="1">
    <citation type="submission" date="2020-05" db="UniProtKB">
        <authorList>
            <consortium name="EnsemblMetazoa"/>
        </authorList>
    </citation>
    <scope>IDENTIFICATION</scope>
    <source>
        <strain evidence="22">BB02</strain>
    </source>
</reference>
<feature type="transmembrane region" description="Helical" evidence="19">
    <location>
        <begin position="357"/>
        <end position="377"/>
    </location>
</feature>
<dbReference type="VEuPathDB" id="VectorBase:BGLAX_029735"/>
<dbReference type="Pfam" id="PF01534">
    <property type="entry name" value="Frizzled"/>
    <property type="match status" value="1"/>
</dbReference>
<comment type="subcellular location">
    <subcellularLocation>
        <location evidence="2">Cell membrane</location>
        <topology evidence="2">Multi-pass membrane protein</topology>
    </subcellularLocation>
    <subcellularLocation>
        <location evidence="1">Cell projection</location>
        <location evidence="1">Cilium</location>
    </subcellularLocation>
</comment>
<dbReference type="RefSeq" id="XP_013084066.2">
    <property type="nucleotide sequence ID" value="XM_013228612.2"/>
</dbReference>
<comment type="similarity">
    <text evidence="3">Belongs to the G-protein coupled receptor Fz/Smo family.</text>
</comment>
<keyword evidence="7" id="KW-0732">Signal</keyword>
<dbReference type="PANTHER" id="PTHR11309">
    <property type="entry name" value="FRIZZLED"/>
    <property type="match status" value="1"/>
</dbReference>
<evidence type="ECO:0000256" key="2">
    <source>
        <dbReference type="ARBA" id="ARBA00004651"/>
    </source>
</evidence>
<feature type="transmembrane region" description="Helical" evidence="19">
    <location>
        <begin position="447"/>
        <end position="471"/>
    </location>
</feature>
<gene>
    <name evidence="22" type="primary">106069043</name>
</gene>
<keyword evidence="12" id="KW-0675">Receptor</keyword>
<dbReference type="GO" id="GO:0005113">
    <property type="term" value="F:patched binding"/>
    <property type="evidence" value="ECO:0007669"/>
    <property type="project" value="TreeGrafter"/>
</dbReference>
<evidence type="ECO:0000256" key="5">
    <source>
        <dbReference type="ARBA" id="ARBA00022475"/>
    </source>
</evidence>
<dbReference type="InterPro" id="IPR015526">
    <property type="entry name" value="Frizzled/SFRP"/>
</dbReference>
<dbReference type="Gene3D" id="1.20.1070.10">
    <property type="entry name" value="Rhodopsin 7-helix transmembrane proteins"/>
    <property type="match status" value="1"/>
</dbReference>
<dbReference type="GO" id="GO:0071679">
    <property type="term" value="P:commissural neuron axon guidance"/>
    <property type="evidence" value="ECO:0007669"/>
    <property type="project" value="TreeGrafter"/>
</dbReference>
<keyword evidence="5" id="KW-1003">Cell membrane</keyword>
<dbReference type="STRING" id="6526.A0A2C9JUR2"/>
<evidence type="ECO:0000256" key="14">
    <source>
        <dbReference type="ARBA" id="ARBA00023224"/>
    </source>
</evidence>
<evidence type="ECO:0000256" key="16">
    <source>
        <dbReference type="ARBA" id="ARBA00035037"/>
    </source>
</evidence>
<dbReference type="VEuPathDB" id="VectorBase:BGLB008348"/>
<evidence type="ECO:0000256" key="3">
    <source>
        <dbReference type="ARBA" id="ARBA00008077"/>
    </source>
</evidence>
<feature type="region of interest" description="Disordered" evidence="18">
    <location>
        <begin position="827"/>
        <end position="892"/>
    </location>
</feature>
<dbReference type="SMART" id="SM01330">
    <property type="entry name" value="Frizzled"/>
    <property type="match status" value="1"/>
</dbReference>
<evidence type="ECO:0000259" key="20">
    <source>
        <dbReference type="PROSITE" id="PS50038"/>
    </source>
</evidence>
<evidence type="ECO:0000259" key="21">
    <source>
        <dbReference type="PROSITE" id="PS50261"/>
    </source>
</evidence>
<evidence type="ECO:0000256" key="11">
    <source>
        <dbReference type="ARBA" id="ARBA00023157"/>
    </source>
</evidence>
<dbReference type="PROSITE" id="PS50038">
    <property type="entry name" value="FZ"/>
    <property type="match status" value="1"/>
</dbReference>
<dbReference type="CDD" id="cd15030">
    <property type="entry name" value="7tmF_SMO_homolog"/>
    <property type="match status" value="1"/>
</dbReference>
<dbReference type="SUPFAM" id="SSF63501">
    <property type="entry name" value="Frizzled cysteine-rich domain"/>
    <property type="match status" value="1"/>
</dbReference>
<keyword evidence="4" id="KW-0217">Developmental protein</keyword>
<proteinExistence type="inferred from homology"/>
<dbReference type="GO" id="GO:0007224">
    <property type="term" value="P:smoothened signaling pathway"/>
    <property type="evidence" value="ECO:0007669"/>
    <property type="project" value="TreeGrafter"/>
</dbReference>
<evidence type="ECO:0000256" key="15">
    <source>
        <dbReference type="ARBA" id="ARBA00023273"/>
    </source>
</evidence>
<dbReference type="PRINTS" id="PR00489">
    <property type="entry name" value="FRIZZLED"/>
</dbReference>
<feature type="domain" description="G-protein coupled receptors family 2 profile 2" evidence="21">
    <location>
        <begin position="228"/>
        <end position="491"/>
    </location>
</feature>
<keyword evidence="14" id="KW-0807">Transducer</keyword>
<name>A0A2C9JUR2_BIOGL</name>
<evidence type="ECO:0000313" key="23">
    <source>
        <dbReference type="Proteomes" id="UP000076420"/>
    </source>
</evidence>
<evidence type="ECO:0000256" key="19">
    <source>
        <dbReference type="SAM" id="Phobius"/>
    </source>
</evidence>
<evidence type="ECO:0000256" key="8">
    <source>
        <dbReference type="ARBA" id="ARBA00022989"/>
    </source>
</evidence>
<evidence type="ECO:0000256" key="4">
    <source>
        <dbReference type="ARBA" id="ARBA00022473"/>
    </source>
</evidence>
<feature type="compositionally biased region" description="Polar residues" evidence="18">
    <location>
        <begin position="853"/>
        <end position="884"/>
    </location>
</feature>
<dbReference type="Gene3D" id="1.10.2000.10">
    <property type="entry name" value="Frizzled cysteine-rich domain"/>
    <property type="match status" value="1"/>
</dbReference>
<keyword evidence="10 19" id="KW-0472">Membrane</keyword>
<comment type="caution">
    <text evidence="17">Lacks conserved residue(s) required for the propagation of feature annotation.</text>
</comment>
<dbReference type="EnsemblMetazoa" id="BGLB008348-RB">
    <property type="protein sequence ID" value="BGLB008348-PB"/>
    <property type="gene ID" value="BGLB008348"/>
</dbReference>
<keyword evidence="13" id="KW-0325">Glycoprotein</keyword>
<dbReference type="GO" id="GO:0007417">
    <property type="term" value="P:central nervous system development"/>
    <property type="evidence" value="ECO:0007669"/>
    <property type="project" value="TreeGrafter"/>
</dbReference>
<evidence type="ECO:0000256" key="10">
    <source>
        <dbReference type="ARBA" id="ARBA00023136"/>
    </source>
</evidence>
<dbReference type="OrthoDB" id="10064659at2759"/>
<dbReference type="EnsemblMetazoa" id="BGLB008348-RC">
    <property type="protein sequence ID" value="BGLB008348-PC"/>
    <property type="gene ID" value="BGLB008348"/>
</dbReference>
<dbReference type="GO" id="GO:0030425">
    <property type="term" value="C:dendrite"/>
    <property type="evidence" value="ECO:0007669"/>
    <property type="project" value="TreeGrafter"/>
</dbReference>
<dbReference type="Pfam" id="PF01392">
    <property type="entry name" value="Fz"/>
    <property type="match status" value="1"/>
</dbReference>
<feature type="transmembrane region" description="Helical" evidence="19">
    <location>
        <begin position="397"/>
        <end position="418"/>
    </location>
</feature>
<dbReference type="FunFam" id="1.20.1070.10:FF:000068">
    <property type="entry name" value="Smoothened, frizzled class receptor"/>
    <property type="match status" value="1"/>
</dbReference>
<evidence type="ECO:0000256" key="7">
    <source>
        <dbReference type="ARBA" id="ARBA00022729"/>
    </source>
</evidence>
<evidence type="ECO:0000256" key="13">
    <source>
        <dbReference type="ARBA" id="ARBA00023180"/>
    </source>
</evidence>
<dbReference type="PROSITE" id="PS50261">
    <property type="entry name" value="G_PROTEIN_RECEP_F2_4"/>
    <property type="match status" value="1"/>
</dbReference>
<dbReference type="InterPro" id="IPR035683">
    <property type="entry name" value="SMO_7TM"/>
</dbReference>
<dbReference type="AlphaFoldDB" id="A0A2C9JUR2"/>
<feature type="transmembrane region" description="Helical" evidence="19">
    <location>
        <begin position="231"/>
        <end position="252"/>
    </location>
</feature>
<evidence type="ECO:0000313" key="22">
    <source>
        <dbReference type="EnsemblMetazoa" id="BGLB008348-PC"/>
    </source>
</evidence>
<feature type="compositionally biased region" description="Polar residues" evidence="18">
    <location>
        <begin position="834"/>
        <end position="846"/>
    </location>
</feature>
<feature type="compositionally biased region" description="Polar residues" evidence="18">
    <location>
        <begin position="717"/>
        <end position="729"/>
    </location>
</feature>
<dbReference type="GO" id="GO:0004930">
    <property type="term" value="F:G protein-coupled receptor activity"/>
    <property type="evidence" value="ECO:0007669"/>
    <property type="project" value="UniProtKB-KW"/>
</dbReference>
<dbReference type="GO" id="GO:0009888">
    <property type="term" value="P:tissue development"/>
    <property type="evidence" value="ECO:0007669"/>
    <property type="project" value="UniProtKB-ARBA"/>
</dbReference>
<dbReference type="InterPro" id="IPR000539">
    <property type="entry name" value="Frizzled/Smoothened_7TM"/>
</dbReference>
<dbReference type="GO" id="GO:0005929">
    <property type="term" value="C:cilium"/>
    <property type="evidence" value="ECO:0007669"/>
    <property type="project" value="UniProtKB-SubCell"/>
</dbReference>
<evidence type="ECO:0000256" key="9">
    <source>
        <dbReference type="ARBA" id="ARBA00023040"/>
    </source>
</evidence>
<dbReference type="InterPro" id="IPR017981">
    <property type="entry name" value="GPCR_2-like_7TM"/>
</dbReference>
<feature type="transmembrane region" description="Helical" evidence="19">
    <location>
        <begin position="264"/>
        <end position="285"/>
    </location>
</feature>
<dbReference type="PANTHER" id="PTHR11309:SF35">
    <property type="entry name" value="PROTEIN SMOOTHENED"/>
    <property type="match status" value="1"/>
</dbReference>
<evidence type="ECO:0000256" key="17">
    <source>
        <dbReference type="PROSITE-ProRule" id="PRU00090"/>
    </source>
</evidence>
<protein>
    <recommendedName>
        <fullName evidence="16">Protein smoothened</fullName>
    </recommendedName>
</protein>
<keyword evidence="9" id="KW-0297">G-protein coupled receptor</keyword>
<dbReference type="Proteomes" id="UP000076420">
    <property type="component" value="Unassembled WGS sequence"/>
</dbReference>
<dbReference type="GO" id="GO:0005886">
    <property type="term" value="C:plasma membrane"/>
    <property type="evidence" value="ECO:0007669"/>
    <property type="project" value="UniProtKB-SubCell"/>
</dbReference>
<keyword evidence="15" id="KW-0966">Cell projection</keyword>
<dbReference type="GO" id="GO:0007389">
    <property type="term" value="P:pattern specification process"/>
    <property type="evidence" value="ECO:0007669"/>
    <property type="project" value="TreeGrafter"/>
</dbReference>
<keyword evidence="8 19" id="KW-1133">Transmembrane helix</keyword>
<evidence type="ECO:0000256" key="1">
    <source>
        <dbReference type="ARBA" id="ARBA00004138"/>
    </source>
</evidence>
<dbReference type="KEGG" id="bgt:106069043"/>
<feature type="domain" description="FZ" evidence="20">
    <location>
        <begin position="60"/>
        <end position="178"/>
    </location>
</feature>
<evidence type="ECO:0000256" key="6">
    <source>
        <dbReference type="ARBA" id="ARBA00022692"/>
    </source>
</evidence>
<evidence type="ECO:0000256" key="12">
    <source>
        <dbReference type="ARBA" id="ARBA00023170"/>
    </source>
</evidence>
<sequence length="1056" mass="117767">MENNAKNSSCPPTCLTWITRIFCMTIFIILLQAKKSTTTPQSQAQIAGGVNLKCYRSTNLTSSPCQNLTSKICMGTSLPFSSTSISLVNDSLTLEDVYKKLKLWSGLRNVPQCWAVVQPFLCSVYLPKCDDVFGIELPSKEVCERTRKPCQIVQEINNGWPDFLRCDHPNFVSGCGQETYDKLTFNTTGKCESPLVRTDNPGSWYNDVDGCGVPCDNPLFTPEQHREVHTFVAVFGSICLACTLFTVLTFIIDWNNAKRYPALILFFINACFFLGSIGWMSQFVGDARRDIVCRKDGTVRKGEPKANESISCTVVFIIVYYFLVAGVSWFVMLAYAWYLTFTALGTPRDALKSKTAYFHLISWCLPLVLTIICLAISEVDGDSVSGICFVGGFNHSMRALFVLLPVGLVIVVGTFFLLRGVCTLIRIKKEAPVFIPEKTFSKIRDTIVRLGIFTTVALIFVFITFSVHVYIFSNEDRWKESFKDYMYCIANVSVTEIHSETQSVCTITDRPSLVAMEIHIFAFFGAGIAMSSWSWTKASLSAWERFFRWIFHKPSNKPVKLKRHRMIAQAFQKRKEINQGRVSISYRSSHDDPLGMKFDLNSGSDDELSSNFAMAMPKLVCRRGGLIFPIAGMGRRYSDSDVQSVISTRRVSRESLMSFRERQFYIIQSDDLPIRRGKKKKKKKRGKLNRLKPAMGNMFSGFRFGSGRFGKPRKGSDSSALSQMSGRSVQISMERNSIETVSLQSNMPPDKVLPAVTKRDEKVSGVKSSRVMPVSDLSPSKRETDFSIFSAKDSGTGTASLPGELVESHSHILENNPSLPGALEEEVAPDLRSEASSMLQSCSSAPTIKRSRTQTPNSKGLSPSLQKPESKKQTAMPSATSSVSKSKHKTQTLTVKTQHVEEGNIPLHSLMADISGGNWGVLLGKSGSSSGSDAGGGASAYIGGLNPYMSSGYPPLPVYGHNPYMAYPSYQYGATPYMGVPSMQMGGARPKAKGQWGHFPYFPSNQQVQYNNYGGKNQERRMMRERQREREMRRPNQAYFNNTFQIDDADIEYISS</sequence>
<accession>A0A2C9JUR2</accession>
<evidence type="ECO:0000256" key="18">
    <source>
        <dbReference type="SAM" id="MobiDB-lite"/>
    </source>
</evidence>
<dbReference type="InterPro" id="IPR020067">
    <property type="entry name" value="Frizzled_dom"/>
</dbReference>
<keyword evidence="11" id="KW-1015">Disulfide bond</keyword>
<keyword evidence="6 19" id="KW-0812">Transmembrane</keyword>
<dbReference type="InterPro" id="IPR036790">
    <property type="entry name" value="Frizzled_dom_sf"/>
</dbReference>
<organism evidence="22 23">
    <name type="scientific">Biomphalaria glabrata</name>
    <name type="common">Bloodfluke planorb</name>
    <name type="synonym">Freshwater snail</name>
    <dbReference type="NCBI Taxonomy" id="6526"/>
    <lineage>
        <taxon>Eukaryota</taxon>
        <taxon>Metazoa</taxon>
        <taxon>Spiralia</taxon>
        <taxon>Lophotrochozoa</taxon>
        <taxon>Mollusca</taxon>
        <taxon>Gastropoda</taxon>
        <taxon>Heterobranchia</taxon>
        <taxon>Euthyneura</taxon>
        <taxon>Panpulmonata</taxon>
        <taxon>Hygrophila</taxon>
        <taxon>Lymnaeoidea</taxon>
        <taxon>Planorbidae</taxon>
        <taxon>Biomphalaria</taxon>
    </lineage>
</organism>